<name>A0AAE3XNB5_9BACT</name>
<dbReference type="Proteomes" id="UP001185092">
    <property type="component" value="Unassembled WGS sequence"/>
</dbReference>
<reference evidence="1" key="1">
    <citation type="submission" date="2023-07" db="EMBL/GenBank/DDBJ databases">
        <title>Genomic Encyclopedia of Type Strains, Phase IV (KMG-IV): sequencing the most valuable type-strain genomes for metagenomic binning, comparative biology and taxonomic classification.</title>
        <authorList>
            <person name="Goeker M."/>
        </authorList>
    </citation>
    <scope>NUCLEOTIDE SEQUENCE</scope>
    <source>
        <strain evidence="1">DSM 26174</strain>
    </source>
</reference>
<comment type="caution">
    <text evidence="1">The sequence shown here is derived from an EMBL/GenBank/DDBJ whole genome shotgun (WGS) entry which is preliminary data.</text>
</comment>
<keyword evidence="2" id="KW-1185">Reference proteome</keyword>
<gene>
    <name evidence="1" type="ORF">HNQ88_001928</name>
</gene>
<dbReference type="EMBL" id="JAVDQD010000002">
    <property type="protein sequence ID" value="MDR6238891.1"/>
    <property type="molecule type" value="Genomic_DNA"/>
</dbReference>
<evidence type="ECO:0000313" key="1">
    <source>
        <dbReference type="EMBL" id="MDR6238891.1"/>
    </source>
</evidence>
<proteinExistence type="predicted"/>
<evidence type="ECO:0000313" key="2">
    <source>
        <dbReference type="Proteomes" id="UP001185092"/>
    </source>
</evidence>
<dbReference type="AlphaFoldDB" id="A0AAE3XNB5"/>
<accession>A0AAE3XNB5</accession>
<sequence>MKKFLYIIHFVILILLLSCDSNSKNAELEKKFWLKAKEVKNIELLIIFFHQALMRI</sequence>
<dbReference type="PROSITE" id="PS51257">
    <property type="entry name" value="PROKAR_LIPOPROTEIN"/>
    <property type="match status" value="1"/>
</dbReference>
<protein>
    <submittedName>
        <fullName evidence="1">Thioredoxin-related protein</fullName>
    </submittedName>
</protein>
<organism evidence="1 2">
    <name type="scientific">Aureibacter tunicatorum</name>
    <dbReference type="NCBI Taxonomy" id="866807"/>
    <lineage>
        <taxon>Bacteria</taxon>
        <taxon>Pseudomonadati</taxon>
        <taxon>Bacteroidota</taxon>
        <taxon>Cytophagia</taxon>
        <taxon>Cytophagales</taxon>
        <taxon>Persicobacteraceae</taxon>
        <taxon>Aureibacter</taxon>
    </lineage>
</organism>